<proteinExistence type="inferred from homology"/>
<dbReference type="GO" id="GO:0005604">
    <property type="term" value="C:basement membrane"/>
    <property type="evidence" value="ECO:0007669"/>
    <property type="project" value="UniProtKB-SubCell"/>
</dbReference>
<protein>
    <recommendedName>
        <fullName evidence="11">Annexin</fullName>
    </recommendedName>
</protein>
<evidence type="ECO:0000256" key="6">
    <source>
        <dbReference type="ARBA" id="ARBA00022737"/>
    </source>
</evidence>
<dbReference type="InterPro" id="IPR018252">
    <property type="entry name" value="Annexin_repeat_CS"/>
</dbReference>
<dbReference type="FunFam" id="1.10.220.10:FF:000003">
    <property type="entry name" value="Annexin"/>
    <property type="match status" value="1"/>
</dbReference>
<dbReference type="PANTHER" id="PTHR14633">
    <property type="entry name" value="LITTLE ELONGATION COMPLEX SUBUNIT 2"/>
    <property type="match status" value="1"/>
</dbReference>
<dbReference type="Pfam" id="PF00191">
    <property type="entry name" value="Annexin"/>
    <property type="match status" value="4"/>
</dbReference>
<dbReference type="FunFam" id="1.10.220.10:FF:000002">
    <property type="entry name" value="Annexin"/>
    <property type="match status" value="1"/>
</dbReference>
<evidence type="ECO:0000256" key="4">
    <source>
        <dbReference type="ARBA" id="ARBA00022530"/>
    </source>
</evidence>
<dbReference type="InterPro" id="IPR019535">
    <property type="entry name" value="ICE2_C"/>
</dbReference>
<dbReference type="PRINTS" id="PR00196">
    <property type="entry name" value="ANNEXIN"/>
</dbReference>
<dbReference type="InterPro" id="IPR001464">
    <property type="entry name" value="Annexin"/>
</dbReference>
<comment type="caution">
    <text evidence="14">The sequence shown here is derived from an EMBL/GenBank/DDBJ whole genome shotgun (WGS) entry which is preliminary data.</text>
</comment>
<evidence type="ECO:0000256" key="7">
    <source>
        <dbReference type="ARBA" id="ARBA00022837"/>
    </source>
</evidence>
<evidence type="ECO:0000256" key="8">
    <source>
        <dbReference type="ARBA" id="ARBA00022869"/>
    </source>
</evidence>
<feature type="region of interest" description="Disordered" evidence="12">
    <location>
        <begin position="292"/>
        <end position="337"/>
    </location>
</feature>
<dbReference type="InterPro" id="IPR037104">
    <property type="entry name" value="Annexin_sf"/>
</dbReference>
<evidence type="ECO:0000256" key="5">
    <source>
        <dbReference type="ARBA" id="ARBA00022553"/>
    </source>
</evidence>
<dbReference type="GO" id="GO:0042796">
    <property type="term" value="P:snRNA transcription by RNA polymerase III"/>
    <property type="evidence" value="ECO:0007669"/>
    <property type="project" value="TreeGrafter"/>
</dbReference>
<dbReference type="GO" id="GO:0005509">
    <property type="term" value="F:calcium ion binding"/>
    <property type="evidence" value="ECO:0007669"/>
    <property type="project" value="InterPro"/>
</dbReference>
<dbReference type="InterPro" id="IPR002389">
    <property type="entry name" value="ANX2"/>
</dbReference>
<feature type="compositionally biased region" description="Low complexity" evidence="12">
    <location>
        <begin position="301"/>
        <end position="319"/>
    </location>
</feature>
<evidence type="ECO:0000256" key="10">
    <source>
        <dbReference type="ARBA" id="ARBA00023302"/>
    </source>
</evidence>
<evidence type="ECO:0000256" key="9">
    <source>
        <dbReference type="ARBA" id="ARBA00023216"/>
    </source>
</evidence>
<keyword evidence="4" id="KW-0272">Extracellular matrix</keyword>
<reference evidence="14 15" key="1">
    <citation type="submission" date="2021-06" db="EMBL/GenBank/DDBJ databases">
        <authorList>
            <person name="Palmer J.M."/>
        </authorList>
    </citation>
    <scope>NUCLEOTIDE SEQUENCE [LARGE SCALE GENOMIC DNA]</scope>
    <source>
        <strain evidence="14 15">MEX-2019</strain>
        <tissue evidence="14">Muscle</tissue>
    </source>
</reference>
<feature type="region of interest" description="Disordered" evidence="12">
    <location>
        <begin position="177"/>
        <end position="254"/>
    </location>
</feature>
<accession>A0AAV9QQR2</accession>
<keyword evidence="10 11" id="KW-0111">Calcium/phospholipid-binding</keyword>
<dbReference type="GO" id="GO:0008023">
    <property type="term" value="C:transcription elongation factor complex"/>
    <property type="evidence" value="ECO:0007669"/>
    <property type="project" value="InterPro"/>
</dbReference>
<dbReference type="SMART" id="SM00335">
    <property type="entry name" value="ANX"/>
    <property type="match status" value="4"/>
</dbReference>
<dbReference type="GO" id="GO:0042795">
    <property type="term" value="P:snRNA transcription by RNA polymerase II"/>
    <property type="evidence" value="ECO:0007669"/>
    <property type="project" value="TreeGrafter"/>
</dbReference>
<feature type="region of interest" description="Disordered" evidence="12">
    <location>
        <begin position="633"/>
        <end position="679"/>
    </location>
</feature>
<dbReference type="EMBL" id="JAHHUM010002926">
    <property type="protein sequence ID" value="KAK5599608.1"/>
    <property type="molecule type" value="Genomic_DNA"/>
</dbReference>
<evidence type="ECO:0000313" key="14">
    <source>
        <dbReference type="EMBL" id="KAK5599608.1"/>
    </source>
</evidence>
<keyword evidence="6 11" id="KW-0677">Repeat</keyword>
<dbReference type="GO" id="GO:0004859">
    <property type="term" value="F:phospholipase inhibitor activity"/>
    <property type="evidence" value="ECO:0007669"/>
    <property type="project" value="InterPro"/>
</dbReference>
<dbReference type="Proteomes" id="UP001311232">
    <property type="component" value="Unassembled WGS sequence"/>
</dbReference>
<dbReference type="GO" id="GO:0008092">
    <property type="term" value="F:cytoskeletal protein binding"/>
    <property type="evidence" value="ECO:0007669"/>
    <property type="project" value="InterPro"/>
</dbReference>
<evidence type="ECO:0000256" key="2">
    <source>
        <dbReference type="ARBA" id="ARBA00007831"/>
    </source>
</evidence>
<evidence type="ECO:0000256" key="1">
    <source>
        <dbReference type="ARBA" id="ARBA00004302"/>
    </source>
</evidence>
<dbReference type="PANTHER" id="PTHR14633:SF3">
    <property type="entry name" value="LITTLE ELONGATION COMPLEX SUBUNIT 2"/>
    <property type="match status" value="1"/>
</dbReference>
<dbReference type="SUPFAM" id="SSF47874">
    <property type="entry name" value="Annexin"/>
    <property type="match status" value="1"/>
</dbReference>
<organism evidence="14 15">
    <name type="scientific">Crenichthys baileyi</name>
    <name type="common">White River springfish</name>
    <dbReference type="NCBI Taxonomy" id="28760"/>
    <lineage>
        <taxon>Eukaryota</taxon>
        <taxon>Metazoa</taxon>
        <taxon>Chordata</taxon>
        <taxon>Craniata</taxon>
        <taxon>Vertebrata</taxon>
        <taxon>Euteleostomi</taxon>
        <taxon>Actinopterygii</taxon>
        <taxon>Neopterygii</taxon>
        <taxon>Teleostei</taxon>
        <taxon>Neoteleostei</taxon>
        <taxon>Acanthomorphata</taxon>
        <taxon>Ovalentaria</taxon>
        <taxon>Atherinomorphae</taxon>
        <taxon>Cyprinodontiformes</taxon>
        <taxon>Goodeidae</taxon>
        <taxon>Crenichthys</taxon>
    </lineage>
</organism>
<dbReference type="PROSITE" id="PS51897">
    <property type="entry name" value="ANNEXIN_2"/>
    <property type="match status" value="4"/>
</dbReference>
<comment type="domain">
    <text evidence="11">A pair of annexin repeats may form one binding site for calcium and phospholipid.</text>
</comment>
<keyword evidence="8" id="KW-0084">Basement membrane</keyword>
<keyword evidence="9 11" id="KW-0041">Annexin</keyword>
<dbReference type="GO" id="GO:0045945">
    <property type="term" value="P:positive regulation of transcription by RNA polymerase III"/>
    <property type="evidence" value="ECO:0007669"/>
    <property type="project" value="TreeGrafter"/>
</dbReference>
<dbReference type="FunFam" id="1.10.220.10:FF:000001">
    <property type="entry name" value="Annexin"/>
    <property type="match status" value="1"/>
</dbReference>
<dbReference type="GO" id="GO:0005544">
    <property type="term" value="F:calcium-dependent phospholipid binding"/>
    <property type="evidence" value="ECO:0007669"/>
    <property type="project" value="UniProtKB-KW"/>
</dbReference>
<feature type="compositionally biased region" description="Polar residues" evidence="12">
    <location>
        <begin position="650"/>
        <end position="661"/>
    </location>
</feature>
<keyword evidence="15" id="KW-1185">Reference proteome</keyword>
<keyword evidence="5" id="KW-0597">Phosphoprotein</keyword>
<comment type="subcellular location">
    <subcellularLocation>
        <location evidence="1">Secreted</location>
        <location evidence="1">Extracellular space</location>
        <location evidence="1">Extracellular matrix</location>
        <location evidence="1">Basement membrane</location>
    </subcellularLocation>
</comment>
<evidence type="ECO:0000256" key="12">
    <source>
        <dbReference type="SAM" id="MobiDB-lite"/>
    </source>
</evidence>
<feature type="region of interest" description="Disordered" evidence="12">
    <location>
        <begin position="1"/>
        <end position="30"/>
    </location>
</feature>
<name>A0AAV9QQR2_9TELE</name>
<feature type="domain" description="Little elongation complex subunit 2 C-terminal" evidence="13">
    <location>
        <begin position="431"/>
        <end position="637"/>
    </location>
</feature>
<dbReference type="PROSITE" id="PS00223">
    <property type="entry name" value="ANNEXIN_1"/>
    <property type="match status" value="2"/>
</dbReference>
<evidence type="ECO:0000313" key="15">
    <source>
        <dbReference type="Proteomes" id="UP001311232"/>
    </source>
</evidence>
<dbReference type="FunFam" id="1.10.220.10:FF:000007">
    <property type="entry name" value="Annexin"/>
    <property type="match status" value="1"/>
</dbReference>
<feature type="compositionally biased region" description="Polar residues" evidence="12">
    <location>
        <begin position="220"/>
        <end position="241"/>
    </location>
</feature>
<dbReference type="Gene3D" id="1.10.220.10">
    <property type="entry name" value="Annexin"/>
    <property type="match status" value="4"/>
</dbReference>
<gene>
    <name evidence="14" type="ORF">CRENBAI_018610</name>
</gene>
<evidence type="ECO:0000256" key="11">
    <source>
        <dbReference type="RuleBase" id="RU003540"/>
    </source>
</evidence>
<evidence type="ECO:0000259" key="13">
    <source>
        <dbReference type="Pfam" id="PF10505"/>
    </source>
</evidence>
<feature type="compositionally biased region" description="Low complexity" evidence="12">
    <location>
        <begin position="206"/>
        <end position="219"/>
    </location>
</feature>
<keyword evidence="3" id="KW-0964">Secreted</keyword>
<feature type="compositionally biased region" description="Basic residues" evidence="12">
    <location>
        <begin position="323"/>
        <end position="333"/>
    </location>
</feature>
<dbReference type="InterPro" id="IPR018502">
    <property type="entry name" value="Annexin_repeat"/>
</dbReference>
<dbReference type="Pfam" id="PF10505">
    <property type="entry name" value="NARG2_C"/>
    <property type="match status" value="1"/>
</dbReference>
<evidence type="ECO:0000256" key="3">
    <source>
        <dbReference type="ARBA" id="ARBA00022525"/>
    </source>
</evidence>
<comment type="similarity">
    <text evidence="2 11">Belongs to the annexin family.</text>
</comment>
<keyword evidence="7 11" id="KW-0106">Calcium</keyword>
<sequence length="1045" mass="115581">MVPADAQLASDYHSVSSANPPATKAKDKNAMISSDGNVEKLCAYYEPHVCLTRDALVRLLDNHGPDFLDQWELPVLVKVTPGKGSSKRKTVYIDSPLLKREVTVRERSQIYYEESLKLSIMTKGSNKVFHLMTERPAHEHQFSQEASMRGCVSVENSGLDFEVDLTDLETFGETATKMPHIKKTKSQQDKQSESTGATSTPDVIKSDISNENSKASSSSQEDFNTASRSPENPRTEPSQLVVSEAESLKTESQGSCYKWDEESVFMADSDDEKLIIDDSGSLVASLTNQSEPLTTTCSADPPVTSPINSTSPNSDSSPPFKGTRSKRTTRRAKASGDQLGEILRMQTAMFNSGIESATAIKSPSRCVGPQLNPHPTSLVKQCVSSYLERQQNEEGDNRAALPESAFVNINPTEHKKILSENLQACAEDELDYDAPVEGNLLYKLYSLQDLLVMVRSSVSLTHTRKVGNSQNQYVPVHVLPKLEYQLSYGVECLTSSEACQLWTETSLHSSTVSYIAHINAHTSKVALLRKLPDDWMQNISCGFKPTKSLNILHHLLKKLTGLDEGQYLIVHKSGEPFVTLLKAAGGKVSRGAYNLQQIHSSVPQPPSLCPVPWIPVDPAVVLPFHQQHSRVPCTFPPKTFPKTTKDGDNSNRAGQKKNPNVQKKGKQTKRSAKQEQGGVMKSCPFHLNIPGTNLCVTSSSKKSQHGYGFRVSGTAVSQCCGNCQTFQEPLYPTVVPARDFDPDRDAARIETAIKTKGVDEQTIIDVLTKRTYSQRREIAFAYERRAKKDMITALKAALSGSLETVILGLMKSTSQYDASEIRGSIKGLGTDEETLIEILCSRSNDELVEIKSVYKEQFKKDLAKDVAGDTSGNFAKLLLALVETKRAEPSAVVDYEKIDADARALYDAGVKIKGTDVNTWISIMSQRSVPHLRKVFDKYKSYSPYDMQESIVKEVKGDLQKSFLALVQCFNNKQLYFAEKLNEAMKSKGAKEKIVTRIIVSRCEVDLKKICSEYKQTFGQSLQQTITEHTKGDYQKALLGLCGPE</sequence>
<dbReference type="PRINTS" id="PR00198">
    <property type="entry name" value="ANNEXINII"/>
</dbReference>
<dbReference type="AlphaFoldDB" id="A0AAV9QQR2"/>